<dbReference type="AlphaFoldDB" id="A0A930DX58"/>
<protein>
    <submittedName>
        <fullName evidence="2">ADP-ribosylglycohydrolase family protein</fullName>
    </submittedName>
</protein>
<keyword evidence="1" id="KW-0479">Metal-binding</keyword>
<dbReference type="InterPro" id="IPR005502">
    <property type="entry name" value="Ribosyl_crysJ1"/>
</dbReference>
<feature type="binding site" evidence="1">
    <location>
        <position position="274"/>
    </location>
    <ligand>
        <name>Mg(2+)</name>
        <dbReference type="ChEBI" id="CHEBI:18420"/>
        <label>1</label>
    </ligand>
</feature>
<organism evidence="2 3">
    <name type="scientific">Oribacterium sinus</name>
    <dbReference type="NCBI Taxonomy" id="237576"/>
    <lineage>
        <taxon>Bacteria</taxon>
        <taxon>Bacillati</taxon>
        <taxon>Bacillota</taxon>
        <taxon>Clostridia</taxon>
        <taxon>Lachnospirales</taxon>
        <taxon>Lachnospiraceae</taxon>
        <taxon>Oribacterium</taxon>
    </lineage>
</organism>
<dbReference type="EMBL" id="JABZRB010000108">
    <property type="protein sequence ID" value="MBF1305155.1"/>
    <property type="molecule type" value="Genomic_DNA"/>
</dbReference>
<keyword evidence="1" id="KW-0460">Magnesium</keyword>
<dbReference type="GO" id="GO:0046872">
    <property type="term" value="F:metal ion binding"/>
    <property type="evidence" value="ECO:0007669"/>
    <property type="project" value="UniProtKB-KW"/>
</dbReference>
<feature type="binding site" evidence="1">
    <location>
        <position position="271"/>
    </location>
    <ligand>
        <name>Mg(2+)</name>
        <dbReference type="ChEBI" id="CHEBI:18420"/>
        <label>1</label>
    </ligand>
</feature>
<sequence length="330" mass="36192">MLSRTEFISDKERVFDKVYGALIGIAIGDSFGDAARMADNRANYQVTTDFNKGSSWSTDDTEFALLTAKTIIRCHGQLTTEECVKSWMEDVVSQDEYKRGGASEVEAAQNLRKGICPPFSGKYNTFHQSDGACMRIGPIGILCAGDPKKASEYARIESEISHFRDGVWGAQAVAVAVAVAMVDGTIEEILDSAMAVIPEESWLCRNLTEAYRILEKHEGSLLDAWMELHDELRTSAWATTAEALPSSFICLKAVNDNFRKGVIVASNFGRDADTIGAIVGAILGAKYGAHNIPEHWIEKTRFPSGTCLQFTKGIDIKDYAEKITDIILKG</sequence>
<comment type="caution">
    <text evidence="2">The sequence shown here is derived from an EMBL/GenBank/DDBJ whole genome shotgun (WGS) entry which is preliminary data.</text>
</comment>
<evidence type="ECO:0000313" key="3">
    <source>
        <dbReference type="Proteomes" id="UP000780721"/>
    </source>
</evidence>
<accession>A0A930DX58</accession>
<name>A0A930DX58_9FIRM</name>
<feature type="binding site" evidence="1">
    <location>
        <position position="58"/>
    </location>
    <ligand>
        <name>Mg(2+)</name>
        <dbReference type="ChEBI" id="CHEBI:18420"/>
        <label>1</label>
    </ligand>
</feature>
<proteinExistence type="predicted"/>
<feature type="binding site" evidence="1">
    <location>
        <position position="60"/>
    </location>
    <ligand>
        <name>Mg(2+)</name>
        <dbReference type="ChEBI" id="CHEBI:18420"/>
        <label>1</label>
    </ligand>
</feature>
<feature type="binding site" evidence="1">
    <location>
        <position position="273"/>
    </location>
    <ligand>
        <name>Mg(2+)</name>
        <dbReference type="ChEBI" id="CHEBI:18420"/>
        <label>1</label>
    </ligand>
</feature>
<reference evidence="2" key="1">
    <citation type="submission" date="2020-04" db="EMBL/GenBank/DDBJ databases">
        <title>Deep metagenomics examines the oral microbiome during advanced dental caries in children, revealing novel taxa and co-occurrences with host molecules.</title>
        <authorList>
            <person name="Baker J.L."/>
            <person name="Morton J.T."/>
            <person name="Dinis M."/>
            <person name="Alvarez R."/>
            <person name="Tran N.C."/>
            <person name="Knight R."/>
            <person name="Edlund A."/>
        </authorList>
    </citation>
    <scope>NUCLEOTIDE SEQUENCE</scope>
    <source>
        <strain evidence="2">JCVI_48_bin.5</strain>
    </source>
</reference>
<comment type="cofactor">
    <cofactor evidence="1">
        <name>Mg(2+)</name>
        <dbReference type="ChEBI" id="CHEBI:18420"/>
    </cofactor>
    <text evidence="1">Binds 2 magnesium ions per subunit.</text>
</comment>
<dbReference type="Proteomes" id="UP000780721">
    <property type="component" value="Unassembled WGS sequence"/>
</dbReference>
<dbReference type="PANTHER" id="PTHR16222">
    <property type="entry name" value="ADP-RIBOSYLGLYCOHYDROLASE"/>
    <property type="match status" value="1"/>
</dbReference>
<dbReference type="SUPFAM" id="SSF101478">
    <property type="entry name" value="ADP-ribosylglycohydrolase"/>
    <property type="match status" value="1"/>
</dbReference>
<evidence type="ECO:0000313" key="2">
    <source>
        <dbReference type="EMBL" id="MBF1305155.1"/>
    </source>
</evidence>
<dbReference type="PANTHER" id="PTHR16222:SF12">
    <property type="entry name" value="ADP-RIBOSYLGLYCOHYDROLASE-RELATED"/>
    <property type="match status" value="1"/>
</dbReference>
<evidence type="ECO:0000256" key="1">
    <source>
        <dbReference type="PIRSR" id="PIRSR605502-1"/>
    </source>
</evidence>
<gene>
    <name evidence="2" type="ORF">HXM91_04790</name>
</gene>
<feature type="binding site" evidence="1">
    <location>
        <position position="59"/>
    </location>
    <ligand>
        <name>Mg(2+)</name>
        <dbReference type="ChEBI" id="CHEBI:18420"/>
        <label>1</label>
    </ligand>
</feature>
<dbReference type="InterPro" id="IPR036705">
    <property type="entry name" value="Ribosyl_crysJ1_sf"/>
</dbReference>
<dbReference type="InterPro" id="IPR050792">
    <property type="entry name" value="ADP-ribosylglycohydrolase"/>
</dbReference>
<dbReference type="Pfam" id="PF03747">
    <property type="entry name" value="ADP_ribosyl_GH"/>
    <property type="match status" value="1"/>
</dbReference>
<dbReference type="Gene3D" id="1.10.4080.10">
    <property type="entry name" value="ADP-ribosylation/Crystallin J1"/>
    <property type="match status" value="1"/>
</dbReference>